<dbReference type="KEGG" id="salj:SMD11_5216"/>
<dbReference type="InterPro" id="IPR039261">
    <property type="entry name" value="FNR_nucleotide-bd"/>
</dbReference>
<evidence type="ECO:0000313" key="2">
    <source>
        <dbReference type="EMBL" id="ARZ70805.1"/>
    </source>
</evidence>
<dbReference type="EMBL" id="CP021744">
    <property type="protein sequence ID" value="ARZ70805.1"/>
    <property type="molecule type" value="Genomic_DNA"/>
</dbReference>
<dbReference type="PROSITE" id="PS51384">
    <property type="entry name" value="FAD_FR"/>
    <property type="match status" value="1"/>
</dbReference>
<dbReference type="Gene3D" id="3.40.50.80">
    <property type="entry name" value="Nucleotide-binding domain of ferredoxin-NADP reductase (FNR) module"/>
    <property type="match status" value="1"/>
</dbReference>
<dbReference type="InterPro" id="IPR017927">
    <property type="entry name" value="FAD-bd_FR_type"/>
</dbReference>
<dbReference type="InterPro" id="IPR017938">
    <property type="entry name" value="Riboflavin_synthase-like_b-brl"/>
</dbReference>
<dbReference type="Pfam" id="PF08021">
    <property type="entry name" value="FAD_binding_9"/>
    <property type="match status" value="1"/>
</dbReference>
<dbReference type="Gene3D" id="2.40.30.10">
    <property type="entry name" value="Translation factors"/>
    <property type="match status" value="1"/>
</dbReference>
<dbReference type="Pfam" id="PF04954">
    <property type="entry name" value="SIP"/>
    <property type="match status" value="1"/>
</dbReference>
<dbReference type="CDD" id="cd06193">
    <property type="entry name" value="siderophore_interacting"/>
    <property type="match status" value="1"/>
</dbReference>
<dbReference type="RefSeq" id="WP_087928702.1">
    <property type="nucleotide sequence ID" value="NZ_CP021744.1"/>
</dbReference>
<dbReference type="PANTHER" id="PTHR30157:SF0">
    <property type="entry name" value="NADPH-DEPENDENT FERRIC-CHELATE REDUCTASE"/>
    <property type="match status" value="1"/>
</dbReference>
<feature type="domain" description="FAD-binding FR-type" evidence="1">
    <location>
        <begin position="18"/>
        <end position="160"/>
    </location>
</feature>
<dbReference type="PANTHER" id="PTHR30157">
    <property type="entry name" value="FERRIC REDUCTASE, NADPH-DEPENDENT"/>
    <property type="match status" value="1"/>
</dbReference>
<accession>A0A1Z2L927</accession>
<proteinExistence type="predicted"/>
<evidence type="ECO:0000313" key="3">
    <source>
        <dbReference type="Proteomes" id="UP000195755"/>
    </source>
</evidence>
<sequence length="290" mass="32043">MSVQTDRPVQTDEPVLPYRFFDLRVLRAERLSPAMMRVTFGAEDLHDIVSGGRDQRFKLFLPHAGQDAPVLPEARDENWWAEWRAMDPDVRAYIRTYTVRALRHGPDGPEEMDVDFAVHTDANGHGGPATNWAQAARPGDRVTVLCPVVEDNGGVDFQPPAGTDWMLITADETALPAVAATLAWLPAGSRAKVWIEVPHTDDIQDLPTEADADITWLVRGRSSATPLLDAVRAAEFPAGTPYAWIAGEAGGVRALRRHLVGERAFDRRAVTFTGYWRRGASEEDLLAELA</sequence>
<dbReference type="SUPFAM" id="SSF63380">
    <property type="entry name" value="Riboflavin synthase domain-like"/>
    <property type="match status" value="1"/>
</dbReference>
<gene>
    <name evidence="2" type="ORF">SMD11_5216</name>
</gene>
<name>A0A1Z2L927_9ACTN</name>
<dbReference type="GO" id="GO:0016491">
    <property type="term" value="F:oxidoreductase activity"/>
    <property type="evidence" value="ECO:0007669"/>
    <property type="project" value="InterPro"/>
</dbReference>
<protein>
    <submittedName>
        <fullName evidence="2">Sialic acid transporter</fullName>
    </submittedName>
</protein>
<organism evidence="2 3">
    <name type="scientific">Streptomyces albireticuli</name>
    <dbReference type="NCBI Taxonomy" id="1940"/>
    <lineage>
        <taxon>Bacteria</taxon>
        <taxon>Bacillati</taxon>
        <taxon>Actinomycetota</taxon>
        <taxon>Actinomycetes</taxon>
        <taxon>Kitasatosporales</taxon>
        <taxon>Streptomycetaceae</taxon>
        <taxon>Streptomyces</taxon>
    </lineage>
</organism>
<dbReference type="InterPro" id="IPR007037">
    <property type="entry name" value="SIP_rossman_dom"/>
</dbReference>
<evidence type="ECO:0000259" key="1">
    <source>
        <dbReference type="PROSITE" id="PS51384"/>
    </source>
</evidence>
<dbReference type="Proteomes" id="UP000195755">
    <property type="component" value="Chromosome"/>
</dbReference>
<dbReference type="AlphaFoldDB" id="A0A1Z2L927"/>
<reference evidence="2 3" key="1">
    <citation type="submission" date="2017-06" db="EMBL/GenBank/DDBJ databases">
        <title>Streptomyces albireticuli Genome sequencing and assembly.</title>
        <authorList>
            <person name="Wang Y."/>
            <person name="Du B."/>
            <person name="Ding Y."/>
            <person name="Liu H."/>
            <person name="Hou Q."/>
            <person name="Liu K."/>
            <person name="Yao L."/>
            <person name="Wang C."/>
        </authorList>
    </citation>
    <scope>NUCLEOTIDE SEQUENCE [LARGE SCALE GENOMIC DNA]</scope>
    <source>
        <strain evidence="2 3">MDJK11</strain>
    </source>
</reference>
<dbReference type="OrthoDB" id="3291337at2"/>
<dbReference type="InterPro" id="IPR013113">
    <property type="entry name" value="SIP_FAD-bd"/>
</dbReference>
<dbReference type="InterPro" id="IPR039374">
    <property type="entry name" value="SIP_fam"/>
</dbReference>